<keyword evidence="4" id="KW-1185">Reference proteome</keyword>
<dbReference type="PROSITE" id="PS50879">
    <property type="entry name" value="RNASE_H_1"/>
    <property type="match status" value="1"/>
</dbReference>
<dbReference type="Gene3D" id="3.30.420.10">
    <property type="entry name" value="Ribonuclease H-like superfamily/Ribonuclease H"/>
    <property type="match status" value="1"/>
</dbReference>
<dbReference type="Pfam" id="PF00075">
    <property type="entry name" value="RNase_H"/>
    <property type="match status" value="1"/>
</dbReference>
<accession>A0A8X6W227</accession>
<dbReference type="InterPro" id="IPR043502">
    <property type="entry name" value="DNA/RNA_pol_sf"/>
</dbReference>
<dbReference type="AlphaFoldDB" id="A0A8X6W227"/>
<keyword evidence="3" id="KW-0695">RNA-directed DNA polymerase</keyword>
<dbReference type="CDD" id="cd09276">
    <property type="entry name" value="Rnase_HI_RT_non_LTR"/>
    <property type="match status" value="1"/>
</dbReference>
<dbReference type="Proteomes" id="UP000887159">
    <property type="component" value="Unassembled WGS sequence"/>
</dbReference>
<dbReference type="EMBL" id="BMAU01021376">
    <property type="protein sequence ID" value="GFY26496.1"/>
    <property type="molecule type" value="Genomic_DNA"/>
</dbReference>
<comment type="caution">
    <text evidence="3">The sequence shown here is derived from an EMBL/GenBank/DDBJ whole genome shotgun (WGS) entry which is preliminary data.</text>
</comment>
<feature type="domain" description="Reverse transcriptase" evidence="1">
    <location>
        <begin position="1"/>
        <end position="214"/>
    </location>
</feature>
<sequence length="677" mass="78074">MQNKLDFSYSYKHFNADQILYFGQKVRDSQNLRPSHHTVAVFLDLSKAFDRVWRNKLIIKLFNTFGIRDRALSWIFDFLKDREIRVRFRDSLSKTFTLSQGVPQGSVLSPLLFSLYIAGIKKIISRRCEVGLFADDIVLWNSNSDVVHIETAINTTLSDIQIFAEQHKLIFNVSKSTSSFFTTNRRLYNYQPQIFMESKSLLYEKHPKYLGYILDPEILSNKHIDYVINKGRKRLDLLKYIAGRDWGADAGTLRLTYTSLIRPVLEYGSQIYFSASRTNLAKLDRVQSSAARIITGMRHSCPTDLVLFEADIMPLDLRRKLLLSKYFCKLYSYRDYNRTSAYLITWTNRHRLKRDSPFSRMQVMDLLDQDNEEHFLKNVFNPQEGLPRVHFKPEMGAHTSKNQDPPEYLRQLALEIINKIPATAMQIYTDGSKDEHNSCGSGIFIKAPNCSHNIKIRNSDFCSVFRSELIAIDEALRIIKTMTSPDEIWILCDSRSAIQHLSDWTNVGDKTSVSILKNLKELSQQHEIYFQWIPSHIGLFGNDTADLLAKEGVAENLMSRRTLTFSEIFSKTKSLIQELWKTPPTHPWYNRQAPGGALSIKADRVVQTTISRLASGHIRGLSFNLGQKIYENCTKCNLVQATPDHLLFCAGLEREDIYSSPLLMYDFLKTLGLMDLV</sequence>
<dbReference type="InterPro" id="IPR036397">
    <property type="entry name" value="RNaseH_sf"/>
</dbReference>
<keyword evidence="3" id="KW-0548">Nucleotidyltransferase</keyword>
<dbReference type="PROSITE" id="PS50878">
    <property type="entry name" value="RT_POL"/>
    <property type="match status" value="1"/>
</dbReference>
<reference evidence="3" key="1">
    <citation type="submission" date="2020-08" db="EMBL/GenBank/DDBJ databases">
        <title>Multicomponent nature underlies the extraordinary mechanical properties of spider dragline silk.</title>
        <authorList>
            <person name="Kono N."/>
            <person name="Nakamura H."/>
            <person name="Mori M."/>
            <person name="Yoshida Y."/>
            <person name="Ohtoshi R."/>
            <person name="Malay A.D."/>
            <person name="Moran D.A.P."/>
            <person name="Tomita M."/>
            <person name="Numata K."/>
            <person name="Arakawa K."/>
        </authorList>
    </citation>
    <scope>NUCLEOTIDE SEQUENCE</scope>
</reference>
<keyword evidence="3" id="KW-0808">Transferase</keyword>
<dbReference type="Pfam" id="PF00078">
    <property type="entry name" value="RVT_1"/>
    <property type="match status" value="1"/>
</dbReference>
<organism evidence="3 4">
    <name type="scientific">Trichonephila clavipes</name>
    <name type="common">Golden silk orbweaver</name>
    <name type="synonym">Nephila clavipes</name>
    <dbReference type="NCBI Taxonomy" id="2585209"/>
    <lineage>
        <taxon>Eukaryota</taxon>
        <taxon>Metazoa</taxon>
        <taxon>Ecdysozoa</taxon>
        <taxon>Arthropoda</taxon>
        <taxon>Chelicerata</taxon>
        <taxon>Arachnida</taxon>
        <taxon>Araneae</taxon>
        <taxon>Araneomorphae</taxon>
        <taxon>Entelegynae</taxon>
        <taxon>Araneoidea</taxon>
        <taxon>Nephilidae</taxon>
        <taxon>Trichonephila</taxon>
    </lineage>
</organism>
<dbReference type="SUPFAM" id="SSF53098">
    <property type="entry name" value="Ribonuclease H-like"/>
    <property type="match status" value="1"/>
</dbReference>
<dbReference type="GO" id="GO:0042575">
    <property type="term" value="C:DNA polymerase complex"/>
    <property type="evidence" value="ECO:0007669"/>
    <property type="project" value="UniProtKB-ARBA"/>
</dbReference>
<evidence type="ECO:0000259" key="1">
    <source>
        <dbReference type="PROSITE" id="PS50878"/>
    </source>
</evidence>
<evidence type="ECO:0000313" key="4">
    <source>
        <dbReference type="Proteomes" id="UP000887159"/>
    </source>
</evidence>
<proteinExistence type="predicted"/>
<dbReference type="SUPFAM" id="SSF56672">
    <property type="entry name" value="DNA/RNA polymerases"/>
    <property type="match status" value="1"/>
</dbReference>
<gene>
    <name evidence="3" type="primary">RTase</name>
    <name evidence="3" type="ORF">TNCV_2878271</name>
</gene>
<dbReference type="InterPro" id="IPR000477">
    <property type="entry name" value="RT_dom"/>
</dbReference>
<dbReference type="GO" id="GO:0003676">
    <property type="term" value="F:nucleic acid binding"/>
    <property type="evidence" value="ECO:0007669"/>
    <property type="project" value="InterPro"/>
</dbReference>
<name>A0A8X6W227_TRICX</name>
<dbReference type="PANTHER" id="PTHR33332">
    <property type="entry name" value="REVERSE TRANSCRIPTASE DOMAIN-CONTAINING PROTEIN"/>
    <property type="match status" value="1"/>
</dbReference>
<evidence type="ECO:0000259" key="2">
    <source>
        <dbReference type="PROSITE" id="PS50879"/>
    </source>
</evidence>
<dbReference type="GO" id="GO:0004523">
    <property type="term" value="F:RNA-DNA hybrid ribonuclease activity"/>
    <property type="evidence" value="ECO:0007669"/>
    <property type="project" value="InterPro"/>
</dbReference>
<dbReference type="InterPro" id="IPR012337">
    <property type="entry name" value="RNaseH-like_sf"/>
</dbReference>
<feature type="domain" description="RNase H type-1" evidence="2">
    <location>
        <begin position="421"/>
        <end position="554"/>
    </location>
</feature>
<dbReference type="InterPro" id="IPR002156">
    <property type="entry name" value="RNaseH_domain"/>
</dbReference>
<dbReference type="GO" id="GO:0003964">
    <property type="term" value="F:RNA-directed DNA polymerase activity"/>
    <property type="evidence" value="ECO:0007669"/>
    <property type="project" value="UniProtKB-KW"/>
</dbReference>
<evidence type="ECO:0000313" key="3">
    <source>
        <dbReference type="EMBL" id="GFY26496.1"/>
    </source>
</evidence>
<protein>
    <submittedName>
        <fullName evidence="3">Probable RNA-directed DNA polymerase from transposon BS</fullName>
    </submittedName>
</protein>